<evidence type="ECO:0000313" key="2">
    <source>
        <dbReference type="EMBL" id="NYI96622.1"/>
    </source>
</evidence>
<sequence>MTVPDADSPNSPDSPDSPGSLTSPGSPRPGADGAHPSSDYHAAPPFAFTVVFRGYAPDAVAELLELATAALRTTGAGGAAATGEAAAELRERHARLPKVLRGFRPREVDAAVERMCAELARGPSAAG</sequence>
<dbReference type="EMBL" id="JACCFO010000001">
    <property type="protein sequence ID" value="NYI96622.1"/>
    <property type="molecule type" value="Genomic_DNA"/>
</dbReference>
<keyword evidence="3" id="KW-1185">Reference proteome</keyword>
<evidence type="ECO:0000256" key="1">
    <source>
        <dbReference type="SAM" id="MobiDB-lite"/>
    </source>
</evidence>
<accession>A0A853BQD0</accession>
<protein>
    <recommendedName>
        <fullName evidence="4">DivIVA domain-containing protein</fullName>
    </recommendedName>
</protein>
<organism evidence="2 3">
    <name type="scientific">Streptomonospora nanhaiensis</name>
    <dbReference type="NCBI Taxonomy" id="1323731"/>
    <lineage>
        <taxon>Bacteria</taxon>
        <taxon>Bacillati</taxon>
        <taxon>Actinomycetota</taxon>
        <taxon>Actinomycetes</taxon>
        <taxon>Streptosporangiales</taxon>
        <taxon>Nocardiopsidaceae</taxon>
        <taxon>Streptomonospora</taxon>
    </lineage>
</organism>
<evidence type="ECO:0008006" key="4">
    <source>
        <dbReference type="Google" id="ProtNLM"/>
    </source>
</evidence>
<evidence type="ECO:0000313" key="3">
    <source>
        <dbReference type="Proteomes" id="UP000575985"/>
    </source>
</evidence>
<reference evidence="2 3" key="1">
    <citation type="submission" date="2020-07" db="EMBL/GenBank/DDBJ databases">
        <title>Sequencing the genomes of 1000 actinobacteria strains.</title>
        <authorList>
            <person name="Klenk H.-P."/>
        </authorList>
    </citation>
    <scope>NUCLEOTIDE SEQUENCE [LARGE SCALE GENOMIC DNA]</scope>
    <source>
        <strain evidence="2 3">DSM 45927</strain>
    </source>
</reference>
<feature type="compositionally biased region" description="Low complexity" evidence="1">
    <location>
        <begin position="1"/>
        <end position="30"/>
    </location>
</feature>
<feature type="region of interest" description="Disordered" evidence="1">
    <location>
        <begin position="1"/>
        <end position="40"/>
    </location>
</feature>
<comment type="caution">
    <text evidence="2">The sequence shown here is derived from an EMBL/GenBank/DDBJ whole genome shotgun (WGS) entry which is preliminary data.</text>
</comment>
<dbReference type="Proteomes" id="UP000575985">
    <property type="component" value="Unassembled WGS sequence"/>
</dbReference>
<dbReference type="RefSeq" id="WP_179767959.1">
    <property type="nucleotide sequence ID" value="NZ_JACCFO010000001.1"/>
</dbReference>
<name>A0A853BQD0_9ACTN</name>
<gene>
    <name evidence="2" type="ORF">HNR12_002899</name>
</gene>
<dbReference type="AlphaFoldDB" id="A0A853BQD0"/>
<proteinExistence type="predicted"/>